<evidence type="ECO:0000256" key="4">
    <source>
        <dbReference type="ARBA" id="ARBA00022777"/>
    </source>
</evidence>
<evidence type="ECO:0000256" key="6">
    <source>
        <dbReference type="ARBA" id="ARBA00023141"/>
    </source>
</evidence>
<comment type="function">
    <text evidence="7">Catalyzes the specific phosphorylation of the 3-hydroxyl group of shikimic acid using ATP as a cosubstrate.</text>
</comment>
<dbReference type="CDD" id="cd00464">
    <property type="entry name" value="SK"/>
    <property type="match status" value="1"/>
</dbReference>
<keyword evidence="1 7" id="KW-0028">Amino-acid biosynthesis</keyword>
<dbReference type="GO" id="GO:0000287">
    <property type="term" value="F:magnesium ion binding"/>
    <property type="evidence" value="ECO:0007669"/>
    <property type="project" value="UniProtKB-UniRule"/>
</dbReference>
<feature type="binding site" evidence="7">
    <location>
        <position position="14"/>
    </location>
    <ligand>
        <name>Mg(2+)</name>
        <dbReference type="ChEBI" id="CHEBI:18420"/>
    </ligand>
</feature>
<evidence type="ECO:0000256" key="2">
    <source>
        <dbReference type="ARBA" id="ARBA00022679"/>
    </source>
</evidence>
<dbReference type="OrthoDB" id="9800332at2"/>
<dbReference type="RefSeq" id="WP_076713036.1">
    <property type="nucleotide sequence ID" value="NZ_MOEN01000016.1"/>
</dbReference>
<dbReference type="UniPathway" id="UPA00053">
    <property type="reaction ID" value="UER00088"/>
</dbReference>
<dbReference type="GO" id="GO:0009073">
    <property type="term" value="P:aromatic amino acid family biosynthetic process"/>
    <property type="evidence" value="ECO:0007669"/>
    <property type="project" value="UniProtKB-KW"/>
</dbReference>
<sequence>MKITLIGFMGSGKTTTGKKLAEKLNVPFVDIDKEIEKNLSLSIPEIFQKFGETFFRKKEIETFKTITTRFNGVIISSGGGMPAFGNNMEILKENSITIYLKADFETLWNRIKNDPNRPLVKLGRNNVKKLFEKRKPFYEMADIIIDTTGKTPAEITEAIEKKLKKIYKK</sequence>
<dbReference type="PANTHER" id="PTHR21087:SF16">
    <property type="entry name" value="SHIKIMATE KINASE 1, CHLOROPLASTIC"/>
    <property type="match status" value="1"/>
</dbReference>
<comment type="caution">
    <text evidence="7">Lacks conserved residue(s) required for the propagation of feature annotation.</text>
</comment>
<evidence type="ECO:0000256" key="5">
    <source>
        <dbReference type="ARBA" id="ARBA00022840"/>
    </source>
</evidence>
<keyword evidence="5 7" id="KW-0067">ATP-binding</keyword>
<keyword evidence="7" id="KW-0460">Magnesium</keyword>
<evidence type="ECO:0000313" key="9">
    <source>
        <dbReference type="Proteomes" id="UP000187408"/>
    </source>
</evidence>
<keyword evidence="6 7" id="KW-0057">Aromatic amino acid biosynthesis</keyword>
<keyword evidence="7" id="KW-0479">Metal-binding</keyword>
<accession>A0A1R1MKW1</accession>
<comment type="subcellular location">
    <subcellularLocation>
        <location evidence="7">Cytoplasm</location>
    </subcellularLocation>
</comment>
<comment type="subunit">
    <text evidence="7">Monomer.</text>
</comment>
<dbReference type="AlphaFoldDB" id="A0A1R1MKW1"/>
<dbReference type="STRING" id="1914305.BLW93_05135"/>
<dbReference type="Pfam" id="PF01202">
    <property type="entry name" value="SKI"/>
    <property type="match status" value="1"/>
</dbReference>
<dbReference type="GO" id="GO:0009423">
    <property type="term" value="P:chorismate biosynthetic process"/>
    <property type="evidence" value="ECO:0007669"/>
    <property type="project" value="UniProtKB-UniRule"/>
</dbReference>
<dbReference type="SUPFAM" id="SSF52540">
    <property type="entry name" value="P-loop containing nucleoside triphosphate hydrolases"/>
    <property type="match status" value="1"/>
</dbReference>
<comment type="caution">
    <text evidence="8">The sequence shown here is derived from an EMBL/GenBank/DDBJ whole genome shotgun (WGS) entry which is preliminary data.</text>
</comment>
<feature type="binding site" evidence="7">
    <location>
        <position position="79"/>
    </location>
    <ligand>
        <name>substrate</name>
    </ligand>
</feature>
<keyword evidence="3 7" id="KW-0547">Nucleotide-binding</keyword>
<comment type="catalytic activity">
    <reaction evidence="7">
        <text>shikimate + ATP = 3-phosphoshikimate + ADP + H(+)</text>
        <dbReference type="Rhea" id="RHEA:13121"/>
        <dbReference type="ChEBI" id="CHEBI:15378"/>
        <dbReference type="ChEBI" id="CHEBI:30616"/>
        <dbReference type="ChEBI" id="CHEBI:36208"/>
        <dbReference type="ChEBI" id="CHEBI:145989"/>
        <dbReference type="ChEBI" id="CHEBI:456216"/>
        <dbReference type="EC" id="2.7.1.71"/>
    </reaction>
</comment>
<name>A0A1R1MKW1_9BACT</name>
<proteinExistence type="inferred from homology"/>
<feature type="binding site" evidence="7">
    <location>
        <position position="134"/>
    </location>
    <ligand>
        <name>substrate</name>
    </ligand>
</feature>
<dbReference type="EC" id="2.7.1.71" evidence="7"/>
<dbReference type="GO" id="GO:0005524">
    <property type="term" value="F:ATP binding"/>
    <property type="evidence" value="ECO:0007669"/>
    <property type="project" value="UniProtKB-UniRule"/>
</dbReference>
<gene>
    <name evidence="7" type="primary">aroK</name>
    <name evidence="8" type="ORF">BLW93_05135</name>
</gene>
<protein>
    <recommendedName>
        <fullName evidence="7">Shikimate kinase</fullName>
        <shortName evidence="7">SK</shortName>
        <ecNumber evidence="7">2.7.1.71</ecNumber>
    </recommendedName>
</protein>
<dbReference type="GO" id="GO:0008652">
    <property type="term" value="P:amino acid biosynthetic process"/>
    <property type="evidence" value="ECO:0007669"/>
    <property type="project" value="UniProtKB-KW"/>
</dbReference>
<dbReference type="HAMAP" id="MF_00109">
    <property type="entry name" value="Shikimate_kinase"/>
    <property type="match status" value="1"/>
</dbReference>
<keyword evidence="4 7" id="KW-0418">Kinase</keyword>
<dbReference type="InterPro" id="IPR000623">
    <property type="entry name" value="Shikimate_kinase/TSH1"/>
</dbReference>
<keyword evidence="2 7" id="KW-0808">Transferase</keyword>
<comment type="cofactor">
    <cofactor evidence="7">
        <name>Mg(2+)</name>
        <dbReference type="ChEBI" id="CHEBI:18420"/>
    </cofactor>
    <text evidence="7">Binds 1 Mg(2+) ion per subunit.</text>
</comment>
<evidence type="ECO:0000256" key="7">
    <source>
        <dbReference type="HAMAP-Rule" id="MF_00109"/>
    </source>
</evidence>
<dbReference type="Gene3D" id="3.40.50.300">
    <property type="entry name" value="P-loop containing nucleotide triphosphate hydrolases"/>
    <property type="match status" value="1"/>
</dbReference>
<dbReference type="InterPro" id="IPR027417">
    <property type="entry name" value="P-loop_NTPase"/>
</dbReference>
<feature type="binding site" evidence="7">
    <location>
        <position position="56"/>
    </location>
    <ligand>
        <name>substrate</name>
    </ligand>
</feature>
<dbReference type="GO" id="GO:0005829">
    <property type="term" value="C:cytosol"/>
    <property type="evidence" value="ECO:0007669"/>
    <property type="project" value="TreeGrafter"/>
</dbReference>
<dbReference type="PRINTS" id="PR01100">
    <property type="entry name" value="SHIKIMTKNASE"/>
</dbReference>
<keyword evidence="9" id="KW-1185">Reference proteome</keyword>
<comment type="similarity">
    <text evidence="7">Belongs to the shikimate kinase family.</text>
</comment>
<evidence type="ECO:0000256" key="3">
    <source>
        <dbReference type="ARBA" id="ARBA00022741"/>
    </source>
</evidence>
<evidence type="ECO:0000313" key="8">
    <source>
        <dbReference type="EMBL" id="OMH40447.1"/>
    </source>
</evidence>
<keyword evidence="7" id="KW-0963">Cytoplasm</keyword>
<dbReference type="InterPro" id="IPR031322">
    <property type="entry name" value="Shikimate/glucono_kinase"/>
</dbReference>
<feature type="binding site" evidence="7">
    <location>
        <begin position="10"/>
        <end position="15"/>
    </location>
    <ligand>
        <name>ATP</name>
        <dbReference type="ChEBI" id="CHEBI:30616"/>
    </ligand>
</feature>
<feature type="binding site" evidence="7">
    <location>
        <position position="32"/>
    </location>
    <ligand>
        <name>substrate</name>
    </ligand>
</feature>
<comment type="pathway">
    <text evidence="7">Metabolic intermediate biosynthesis; chorismate biosynthesis; chorismate from D-erythrose 4-phosphate and phosphoenolpyruvate: step 5/7.</text>
</comment>
<evidence type="ECO:0000256" key="1">
    <source>
        <dbReference type="ARBA" id="ARBA00022605"/>
    </source>
</evidence>
<dbReference type="Proteomes" id="UP000187408">
    <property type="component" value="Unassembled WGS sequence"/>
</dbReference>
<dbReference type="EMBL" id="MOEN01000016">
    <property type="protein sequence ID" value="OMH40447.1"/>
    <property type="molecule type" value="Genomic_DNA"/>
</dbReference>
<reference evidence="8 9" key="1">
    <citation type="submission" date="2016-10" db="EMBL/GenBank/DDBJ databases">
        <title>Genome sequence of a sulfur-reducing bacterium Desulfurobacterium indicum K6013.</title>
        <authorList>
            <person name="Cao J."/>
            <person name="Shao Z."/>
            <person name="Alain K."/>
            <person name="Jebbar M."/>
        </authorList>
    </citation>
    <scope>NUCLEOTIDE SEQUENCE [LARGE SCALE GENOMIC DNA]</scope>
    <source>
        <strain evidence="8 9">K6013</strain>
    </source>
</reference>
<dbReference type="GO" id="GO:0004765">
    <property type="term" value="F:shikimate kinase activity"/>
    <property type="evidence" value="ECO:0007669"/>
    <property type="project" value="UniProtKB-UniRule"/>
</dbReference>
<feature type="binding site" evidence="7">
    <location>
        <position position="117"/>
    </location>
    <ligand>
        <name>ATP</name>
        <dbReference type="ChEBI" id="CHEBI:30616"/>
    </ligand>
</feature>
<dbReference type="PANTHER" id="PTHR21087">
    <property type="entry name" value="SHIKIMATE KINASE"/>
    <property type="match status" value="1"/>
</dbReference>
<organism evidence="8 9">
    <name type="scientific">Desulfurobacterium indicum</name>
    <dbReference type="NCBI Taxonomy" id="1914305"/>
    <lineage>
        <taxon>Bacteria</taxon>
        <taxon>Pseudomonadati</taxon>
        <taxon>Aquificota</taxon>
        <taxon>Aquificia</taxon>
        <taxon>Desulfurobacteriales</taxon>
        <taxon>Desulfurobacteriaceae</taxon>
        <taxon>Desulfurobacterium</taxon>
    </lineage>
</organism>